<reference evidence="2 3" key="1">
    <citation type="journal article" date="2017" name="Gigascience">
        <title>Draft genome of the honey bee ectoparasitic mite, Tropilaelaps mercedesae, is shaped by the parasitic life history.</title>
        <authorList>
            <person name="Dong X."/>
            <person name="Armstrong S.D."/>
            <person name="Xia D."/>
            <person name="Makepeace B.L."/>
            <person name="Darby A.C."/>
            <person name="Kadowaki T."/>
        </authorList>
    </citation>
    <scope>NUCLEOTIDE SEQUENCE [LARGE SCALE GENOMIC DNA]</scope>
    <source>
        <strain evidence="2">Wuxi-XJTLU</strain>
    </source>
</reference>
<proteinExistence type="predicted"/>
<evidence type="ECO:0000256" key="1">
    <source>
        <dbReference type="SAM" id="MobiDB-lite"/>
    </source>
</evidence>
<evidence type="ECO:0000313" key="3">
    <source>
        <dbReference type="Proteomes" id="UP000192247"/>
    </source>
</evidence>
<dbReference type="AlphaFoldDB" id="A0A1V9XD88"/>
<keyword evidence="3" id="KW-1185">Reference proteome</keyword>
<gene>
    <name evidence="2" type="ORF">BIW11_03974</name>
</gene>
<evidence type="ECO:0000313" key="2">
    <source>
        <dbReference type="EMBL" id="OQR71396.1"/>
    </source>
</evidence>
<feature type="region of interest" description="Disordered" evidence="1">
    <location>
        <begin position="450"/>
        <end position="469"/>
    </location>
</feature>
<dbReference type="Proteomes" id="UP000192247">
    <property type="component" value="Unassembled WGS sequence"/>
</dbReference>
<name>A0A1V9XD88_9ACAR</name>
<protein>
    <submittedName>
        <fullName evidence="2">Uncharacterized protein</fullName>
    </submittedName>
</protein>
<organism evidence="2 3">
    <name type="scientific">Tropilaelaps mercedesae</name>
    <dbReference type="NCBI Taxonomy" id="418985"/>
    <lineage>
        <taxon>Eukaryota</taxon>
        <taxon>Metazoa</taxon>
        <taxon>Ecdysozoa</taxon>
        <taxon>Arthropoda</taxon>
        <taxon>Chelicerata</taxon>
        <taxon>Arachnida</taxon>
        <taxon>Acari</taxon>
        <taxon>Parasitiformes</taxon>
        <taxon>Mesostigmata</taxon>
        <taxon>Gamasina</taxon>
        <taxon>Dermanyssoidea</taxon>
        <taxon>Laelapidae</taxon>
        <taxon>Tropilaelaps</taxon>
    </lineage>
</organism>
<accession>A0A1V9XD88</accession>
<dbReference type="EMBL" id="MNPL01014692">
    <property type="protein sequence ID" value="OQR71396.1"/>
    <property type="molecule type" value="Genomic_DNA"/>
</dbReference>
<comment type="caution">
    <text evidence="2">The sequence shown here is derived from an EMBL/GenBank/DDBJ whole genome shotgun (WGS) entry which is preliminary data.</text>
</comment>
<dbReference type="InParanoid" id="A0A1V9XD88"/>
<sequence length="469" mass="52012">MGQELLYEDEVLLALAAVSLLFEGAQSKDSDDGCSQARWVSLAPPEGFRLLNGVILYEQLVFELYTCDAFVKPDRRLKLENEATITRRRLVACLKQQPNIARPIVIHNEDRGAVRIPVQVTPILDTVQRLQRFHRFLRKSSGVELSFVVAVAKSVARIRSICGSRLPNQRVTSSSEDTSAEMHIEHNGVQARLHPHTNPVYQPVSVSVSSSTKLNFSRYNTLEAIAVGLAALAKGAFSSIDKGGVWQADALDDIIQAGKTLFNDTVLLTRQLAGQTGRDDLTESQLDEMLGQLDDQMELVQFNCRVISTSREVSQWRGLKRRQIVQLDESTFEQAITEFFLSSKTALVVAKGTVLALCDGDVRNAVEVAADHCLISHSHVSVSDVVGMVFRIFQGAAILHVFDESPRADLIPRPIDQIEVQAWSESEQCAYHDAIWSLLKDQGRLKRRKTAAGTATRAQYDTRGTTGRS</sequence>
<dbReference type="OrthoDB" id="10570221at2759"/>